<dbReference type="AlphaFoldDB" id="A0A9P9YLC1"/>
<dbReference type="EMBL" id="JAMKOV010000006">
    <property type="protein sequence ID" value="KAI8039130.1"/>
    <property type="molecule type" value="Genomic_DNA"/>
</dbReference>
<dbReference type="Proteomes" id="UP001059596">
    <property type="component" value="Unassembled WGS sequence"/>
</dbReference>
<protein>
    <submittedName>
        <fullName evidence="2">Uncharacterized protein</fullName>
    </submittedName>
</protein>
<proteinExistence type="predicted"/>
<sequence length="105" mass="11436">MIRAARVAQAQLAITSKRGQSGGQFLGQAPFRHSHGHEPFMADLPVKQQQQRGIDGNMLANGDCDDDLEDVISHANPYLDVTLESVSEDEVQCNLADMAHFTSGK</sequence>
<name>A0A9P9YLC1_9MUSC</name>
<evidence type="ECO:0000256" key="1">
    <source>
        <dbReference type="SAM" id="MobiDB-lite"/>
    </source>
</evidence>
<gene>
    <name evidence="2" type="ORF">M5D96_007847</name>
</gene>
<accession>A0A9P9YLC1</accession>
<keyword evidence="3" id="KW-1185">Reference proteome</keyword>
<evidence type="ECO:0000313" key="2">
    <source>
        <dbReference type="EMBL" id="KAI8039130.1"/>
    </source>
</evidence>
<organism evidence="2 3">
    <name type="scientific">Drosophila gunungcola</name>
    <name type="common">fruit fly</name>
    <dbReference type="NCBI Taxonomy" id="103775"/>
    <lineage>
        <taxon>Eukaryota</taxon>
        <taxon>Metazoa</taxon>
        <taxon>Ecdysozoa</taxon>
        <taxon>Arthropoda</taxon>
        <taxon>Hexapoda</taxon>
        <taxon>Insecta</taxon>
        <taxon>Pterygota</taxon>
        <taxon>Neoptera</taxon>
        <taxon>Endopterygota</taxon>
        <taxon>Diptera</taxon>
        <taxon>Brachycera</taxon>
        <taxon>Muscomorpha</taxon>
        <taxon>Ephydroidea</taxon>
        <taxon>Drosophilidae</taxon>
        <taxon>Drosophila</taxon>
        <taxon>Sophophora</taxon>
    </lineage>
</organism>
<comment type="caution">
    <text evidence="2">The sequence shown here is derived from an EMBL/GenBank/DDBJ whole genome shotgun (WGS) entry which is preliminary data.</text>
</comment>
<reference evidence="2" key="1">
    <citation type="journal article" date="2023" name="Genome Biol. Evol.">
        <title>Long-read-based Genome Assembly of Drosophila gunungcola Reveals Fewer Chemosensory Genes in Flower-breeding Species.</title>
        <authorList>
            <person name="Negi A."/>
            <person name="Liao B.Y."/>
            <person name="Yeh S.D."/>
        </authorList>
    </citation>
    <scope>NUCLEOTIDE SEQUENCE</scope>
    <source>
        <strain evidence="2">Sukarami</strain>
    </source>
</reference>
<evidence type="ECO:0000313" key="3">
    <source>
        <dbReference type="Proteomes" id="UP001059596"/>
    </source>
</evidence>
<feature type="region of interest" description="Disordered" evidence="1">
    <location>
        <begin position="19"/>
        <end position="39"/>
    </location>
</feature>